<evidence type="ECO:0000313" key="16">
    <source>
        <dbReference type="Proteomes" id="UP000515159"/>
    </source>
</evidence>
<evidence type="ECO:0000256" key="9">
    <source>
        <dbReference type="ARBA" id="ARBA00023170"/>
    </source>
</evidence>
<keyword evidence="11 13" id="KW-0807">Transducer</keyword>
<dbReference type="InterPro" id="IPR041998">
    <property type="entry name" value="7tmA_HRH3"/>
</dbReference>
<feature type="transmembrane region" description="Helical" evidence="14">
    <location>
        <begin position="149"/>
        <end position="171"/>
    </location>
</feature>
<dbReference type="GO" id="GO:0004969">
    <property type="term" value="F:histamine receptor activity"/>
    <property type="evidence" value="ECO:0007669"/>
    <property type="project" value="InterPro"/>
</dbReference>
<dbReference type="GeneID" id="117368861"/>
<keyword evidence="4 13" id="KW-0812">Transmembrane</keyword>
<dbReference type="OrthoDB" id="10071887at2759"/>
<dbReference type="GO" id="GO:0004993">
    <property type="term" value="F:G protein-coupled serotonin receptor activity"/>
    <property type="evidence" value="ECO:0007669"/>
    <property type="project" value="TreeGrafter"/>
</dbReference>
<dbReference type="PRINTS" id="PR01471">
    <property type="entry name" value="HISTAMINEH3R"/>
</dbReference>
<dbReference type="GO" id="GO:0005886">
    <property type="term" value="C:plasma membrane"/>
    <property type="evidence" value="ECO:0007669"/>
    <property type="project" value="UniProtKB-SubCell"/>
</dbReference>
<dbReference type="GO" id="GO:0007197">
    <property type="term" value="P:adenylate cyclase-inhibiting G protein-coupled acetylcholine receptor signaling pathway"/>
    <property type="evidence" value="ECO:0007669"/>
    <property type="project" value="TreeGrafter"/>
</dbReference>
<dbReference type="InterPro" id="IPR003980">
    <property type="entry name" value="Histamine_H3_rcpt"/>
</dbReference>
<dbReference type="PROSITE" id="PS00237">
    <property type="entry name" value="G_PROTEIN_RECEP_F1_1"/>
    <property type="match status" value="1"/>
</dbReference>
<dbReference type="Gene3D" id="1.20.1070.10">
    <property type="entry name" value="Rhodopsin 7-helix transmembrane proteins"/>
    <property type="match status" value="1"/>
</dbReference>
<dbReference type="FunFam" id="1.20.1070.10:FF:000138">
    <property type="entry name" value="histamine H3 receptor"/>
    <property type="match status" value="1"/>
</dbReference>
<dbReference type="RefSeq" id="XP_033818496.1">
    <property type="nucleotide sequence ID" value="XM_033962605.1"/>
</dbReference>
<dbReference type="FunCoup" id="A0A6P8SVM5">
    <property type="interactions" value="456"/>
</dbReference>
<evidence type="ECO:0000256" key="12">
    <source>
        <dbReference type="ARBA" id="ARBA00074679"/>
    </source>
</evidence>
<gene>
    <name evidence="17" type="primary">HRH3</name>
</gene>
<comment type="similarity">
    <text evidence="13">Belongs to the G-protein coupled receptor 1 family.</text>
</comment>
<dbReference type="GO" id="GO:0030425">
    <property type="term" value="C:dendrite"/>
    <property type="evidence" value="ECO:0007669"/>
    <property type="project" value="TreeGrafter"/>
</dbReference>
<name>A0A6P8SVM5_GEOSA</name>
<dbReference type="PROSITE" id="PS50262">
    <property type="entry name" value="G_PROTEIN_RECEP_F1_2"/>
    <property type="match status" value="1"/>
</dbReference>
<feature type="domain" description="G-protein coupled receptors family 1 profile" evidence="15">
    <location>
        <begin position="48"/>
        <end position="376"/>
    </location>
</feature>
<dbReference type="InParanoid" id="A0A6P8SVM5"/>
<dbReference type="SUPFAM" id="SSF81321">
    <property type="entry name" value="Family A G protein-coupled receptor-like"/>
    <property type="match status" value="1"/>
</dbReference>
<dbReference type="GO" id="GO:0045202">
    <property type="term" value="C:synapse"/>
    <property type="evidence" value="ECO:0007669"/>
    <property type="project" value="TreeGrafter"/>
</dbReference>
<dbReference type="PRINTS" id="PR00237">
    <property type="entry name" value="GPCRRHODOPSN"/>
</dbReference>
<keyword evidence="2" id="KW-1003">Cell membrane</keyword>
<dbReference type="GO" id="GO:0007187">
    <property type="term" value="P:G protein-coupled receptor signaling pathway, coupled to cyclic nucleotide second messenger"/>
    <property type="evidence" value="ECO:0007669"/>
    <property type="project" value="TreeGrafter"/>
</dbReference>
<keyword evidence="6 13" id="KW-0297">G-protein coupled receptor</keyword>
<keyword evidence="7 14" id="KW-0472">Membrane</keyword>
<protein>
    <recommendedName>
        <fullName evidence="12">Histamine H3 receptor</fullName>
    </recommendedName>
</protein>
<evidence type="ECO:0000256" key="6">
    <source>
        <dbReference type="ARBA" id="ARBA00023040"/>
    </source>
</evidence>
<feature type="transmembrane region" description="Helical" evidence="14">
    <location>
        <begin position="360"/>
        <end position="379"/>
    </location>
</feature>
<evidence type="ECO:0000256" key="13">
    <source>
        <dbReference type="RuleBase" id="RU000688"/>
    </source>
</evidence>
<sequence length="409" mass="46867">MDSSRQNWLNTSRGEEGTAETFPATFNFIWTIILAVLMTLLIITTVTGNALVMLAFVVDSSLRTQNNYFLLNLAISDFLVGAFCIPLYVPYVLTGRWIFGRSICKLWLVFDYLLCTSSVFNIVLISYDRFLSVTRAVTYRAQQSNSRHAVLKMMLVWVSAFLLYGPAILSWEHLAGNSNIPDGECFVEFYYNWYFLITASTLEFFTPFISVTFFNLSIYLNIQKRARSRQDTSLGVQSPSFSEDLNVAPESQLHSLKCQVEQKLSREALDLHHSASTGRRFKSLKRSYRNSASTTSLEKRMKMVSLGIAQRFRLSRDKKVAKSLAVIVCIFGLCWAPYTLLMIIRAACRGRCVPNAWYEASFWLLWVNSAINPILYPLCHYSFKRAFRKLLCPQKLKIQTRSSFSICCK</sequence>
<organism evidence="16 17">
    <name type="scientific">Geotrypetes seraphini</name>
    <name type="common">Gaboon caecilian</name>
    <name type="synonym">Caecilia seraphini</name>
    <dbReference type="NCBI Taxonomy" id="260995"/>
    <lineage>
        <taxon>Eukaryota</taxon>
        <taxon>Metazoa</taxon>
        <taxon>Chordata</taxon>
        <taxon>Craniata</taxon>
        <taxon>Vertebrata</taxon>
        <taxon>Euteleostomi</taxon>
        <taxon>Amphibia</taxon>
        <taxon>Gymnophiona</taxon>
        <taxon>Geotrypetes</taxon>
    </lineage>
</organism>
<evidence type="ECO:0000313" key="17">
    <source>
        <dbReference type="RefSeq" id="XP_033818496.1"/>
    </source>
</evidence>
<dbReference type="CTD" id="11255"/>
<dbReference type="PANTHER" id="PTHR24247:SF254">
    <property type="entry name" value="HISTAMINE H3 RECEPTOR"/>
    <property type="match status" value="1"/>
</dbReference>
<feature type="transmembrane region" description="Helical" evidence="14">
    <location>
        <begin position="320"/>
        <end position="340"/>
    </location>
</feature>
<dbReference type="Pfam" id="PF00001">
    <property type="entry name" value="7tm_1"/>
    <property type="match status" value="1"/>
</dbReference>
<feature type="transmembrane region" description="Helical" evidence="14">
    <location>
        <begin position="28"/>
        <end position="57"/>
    </location>
</feature>
<dbReference type="InterPro" id="IPR017452">
    <property type="entry name" value="GPCR_Rhodpsn_7TM"/>
</dbReference>
<evidence type="ECO:0000256" key="5">
    <source>
        <dbReference type="ARBA" id="ARBA00022989"/>
    </source>
</evidence>
<comment type="subcellular location">
    <subcellularLocation>
        <location evidence="1">Cell membrane</location>
        <topology evidence="1">Multi-pass membrane protein</topology>
    </subcellularLocation>
</comment>
<proteinExistence type="inferred from homology"/>
<keyword evidence="3" id="KW-0597">Phosphoprotein</keyword>
<dbReference type="GO" id="GO:0016907">
    <property type="term" value="F:G protein-coupled acetylcholine receptor activity"/>
    <property type="evidence" value="ECO:0007669"/>
    <property type="project" value="TreeGrafter"/>
</dbReference>
<evidence type="ECO:0000256" key="14">
    <source>
        <dbReference type="SAM" id="Phobius"/>
    </source>
</evidence>
<evidence type="ECO:0000256" key="2">
    <source>
        <dbReference type="ARBA" id="ARBA00022475"/>
    </source>
</evidence>
<keyword evidence="16" id="KW-1185">Reference proteome</keyword>
<evidence type="ECO:0000256" key="1">
    <source>
        <dbReference type="ARBA" id="ARBA00004651"/>
    </source>
</evidence>
<dbReference type="Proteomes" id="UP000515159">
    <property type="component" value="Chromosome 11"/>
</dbReference>
<keyword evidence="9 13" id="KW-0675">Receptor</keyword>
<evidence type="ECO:0000256" key="8">
    <source>
        <dbReference type="ARBA" id="ARBA00023157"/>
    </source>
</evidence>
<evidence type="ECO:0000256" key="4">
    <source>
        <dbReference type="ARBA" id="ARBA00022692"/>
    </source>
</evidence>
<dbReference type="InterPro" id="IPR000276">
    <property type="entry name" value="GPCR_Rhodpsn"/>
</dbReference>
<dbReference type="AlphaFoldDB" id="A0A6P8SVM5"/>
<dbReference type="KEGG" id="gsh:117368861"/>
<evidence type="ECO:0000256" key="7">
    <source>
        <dbReference type="ARBA" id="ARBA00023136"/>
    </source>
</evidence>
<evidence type="ECO:0000259" key="15">
    <source>
        <dbReference type="PROSITE" id="PS50262"/>
    </source>
</evidence>
<keyword evidence="5 14" id="KW-1133">Transmembrane helix</keyword>
<evidence type="ECO:0000256" key="11">
    <source>
        <dbReference type="ARBA" id="ARBA00023224"/>
    </source>
</evidence>
<accession>A0A6P8SVM5</accession>
<dbReference type="PANTHER" id="PTHR24247">
    <property type="entry name" value="5-HYDROXYTRYPTAMINE RECEPTOR"/>
    <property type="match status" value="1"/>
</dbReference>
<reference evidence="17" key="1">
    <citation type="submission" date="2025-08" db="UniProtKB">
        <authorList>
            <consortium name="RefSeq"/>
        </authorList>
    </citation>
    <scope>IDENTIFICATION</scope>
</reference>
<evidence type="ECO:0000256" key="10">
    <source>
        <dbReference type="ARBA" id="ARBA00023180"/>
    </source>
</evidence>
<keyword evidence="8" id="KW-1015">Disulfide bond</keyword>
<feature type="transmembrane region" description="Helical" evidence="14">
    <location>
        <begin position="69"/>
        <end position="89"/>
    </location>
</feature>
<dbReference type="CDD" id="cd15296">
    <property type="entry name" value="7tmA_Histamine_H3R"/>
    <property type="match status" value="1"/>
</dbReference>
<feature type="transmembrane region" description="Helical" evidence="14">
    <location>
        <begin position="191"/>
        <end position="220"/>
    </location>
</feature>
<evidence type="ECO:0000256" key="3">
    <source>
        <dbReference type="ARBA" id="ARBA00022553"/>
    </source>
</evidence>
<keyword evidence="10" id="KW-0325">Glycoprotein</keyword>
<feature type="transmembrane region" description="Helical" evidence="14">
    <location>
        <begin position="109"/>
        <end position="128"/>
    </location>
</feature>